<sequence>MSVDFRQSGPPKVADFYPVAMRKSKETRDQLLHELRNAYEKGASIRNLAASTGRSYGSVHSMLRESGTIMRGRGGPNHRAVKPSA</sequence>
<dbReference type="Proteomes" id="UP001229081">
    <property type="component" value="Unassembled WGS sequence"/>
</dbReference>
<name>A0AAJ1W299_9MYCO</name>
<evidence type="ECO:0000259" key="2">
    <source>
        <dbReference type="Pfam" id="PF19575"/>
    </source>
</evidence>
<feature type="region of interest" description="Disordered" evidence="1">
    <location>
        <begin position="66"/>
        <end position="85"/>
    </location>
</feature>
<reference evidence="3" key="1">
    <citation type="submission" date="2023-06" db="EMBL/GenBank/DDBJ databases">
        <title>Identification of two novel mycobacterium reveal diversities and complexities of Mycobacterium gordonae clade.</title>
        <authorList>
            <person name="Matsumoto Y."/>
            <person name="Nakamura S."/>
            <person name="Motooka D."/>
            <person name="Fukushima K."/>
        </authorList>
    </citation>
    <scope>NUCLEOTIDE SEQUENCE</scope>
    <source>
        <strain evidence="3">TY812</strain>
    </source>
</reference>
<dbReference type="EMBL" id="JAUFSA010000001">
    <property type="protein sequence ID" value="MDP7735408.1"/>
    <property type="molecule type" value="Genomic_DNA"/>
</dbReference>
<protein>
    <submittedName>
        <fullName evidence="3">Helix-turn-helix domain-containing protein</fullName>
    </submittedName>
</protein>
<dbReference type="InterPro" id="IPR045745">
    <property type="entry name" value="HTH_58_Actinobacteria-type"/>
</dbReference>
<dbReference type="Pfam" id="PF19575">
    <property type="entry name" value="HTH_58"/>
    <property type="match status" value="1"/>
</dbReference>
<evidence type="ECO:0000256" key="1">
    <source>
        <dbReference type="SAM" id="MobiDB-lite"/>
    </source>
</evidence>
<comment type="caution">
    <text evidence="3">The sequence shown here is derived from an EMBL/GenBank/DDBJ whole genome shotgun (WGS) entry which is preliminary data.</text>
</comment>
<dbReference type="AlphaFoldDB" id="A0AAJ1W299"/>
<organism evidence="3 4">
    <name type="scientific">Mycobacterium paragordonae</name>
    <dbReference type="NCBI Taxonomy" id="1389713"/>
    <lineage>
        <taxon>Bacteria</taxon>
        <taxon>Bacillati</taxon>
        <taxon>Actinomycetota</taxon>
        <taxon>Actinomycetes</taxon>
        <taxon>Mycobacteriales</taxon>
        <taxon>Mycobacteriaceae</taxon>
        <taxon>Mycobacterium</taxon>
    </lineage>
</organism>
<gene>
    <name evidence="3" type="ORF">QXL92_11710</name>
</gene>
<evidence type="ECO:0000313" key="3">
    <source>
        <dbReference type="EMBL" id="MDP7735408.1"/>
    </source>
</evidence>
<dbReference type="Gene3D" id="1.10.10.60">
    <property type="entry name" value="Homeodomain-like"/>
    <property type="match status" value="1"/>
</dbReference>
<proteinExistence type="predicted"/>
<accession>A0AAJ1W299</accession>
<feature type="domain" description="Helix-turn-helix" evidence="2">
    <location>
        <begin position="26"/>
        <end position="77"/>
    </location>
</feature>
<evidence type="ECO:0000313" key="4">
    <source>
        <dbReference type="Proteomes" id="UP001229081"/>
    </source>
</evidence>